<evidence type="ECO:0000313" key="2">
    <source>
        <dbReference type="EMBL" id="RPF58312.1"/>
    </source>
</evidence>
<accession>A0A3N5CDP8</accession>
<dbReference type="STRING" id="1849491.BVH56_02595"/>
<gene>
    <name evidence="2" type="ORF">EDD62_0956</name>
</gene>
<dbReference type="AlphaFoldDB" id="A0A1Q1G0K7"/>
<sequence>MNILLISQNFYPELGSGAHRMKSIFKLLSQHHHVDVLTTYPSYPNKKLFDDHRLYNDYELNQSEHRHIYRMKTKLNKQSSNLYIRLFYYFELMLYVHRFVQRNEHKYDAIYVTSPNIFMPWSAMFFQSKIVHKKIILEIRDLWPDSVKEVDLFKKIPIFGLLKLLEKKMYKIANKIVVNNKEFITHIENIDSSKPKKNTVYIPNGLLFEELNQQLHKTKDVIYTGNIGYAQNVEQICQLLKELNSLKIKVTLVPYGTKAQVVREYVKINQLVHIEIKGQMSRISALNELNKHKLSLSLLKETDTFERVLPGKIIDSLSQSTPVITNLKGINGEMISKNELGILTHGKSMKEIALEVEELLKDTERLESMQRNSYQYVEEYFVWENNFHLFNQFVTGEMDRRKL</sequence>
<reference evidence="2 3" key="1">
    <citation type="submission" date="2018-11" db="EMBL/GenBank/DDBJ databases">
        <title>Genomic Encyclopedia of Type Strains, Phase IV (KMG-IV): sequencing the most valuable type-strain genomes for metagenomic binning, comparative biology and taxonomic classification.</title>
        <authorList>
            <person name="Goeker M."/>
        </authorList>
    </citation>
    <scope>NUCLEOTIDE SEQUENCE [LARGE SCALE GENOMIC DNA]</scope>
    <source>
        <strain evidence="2 3">DSM 29158</strain>
    </source>
</reference>
<organism evidence="2 3">
    <name type="scientific">Abyssicoccus albus</name>
    <dbReference type="NCBI Taxonomy" id="1817405"/>
    <lineage>
        <taxon>Bacteria</taxon>
        <taxon>Bacillati</taxon>
        <taxon>Bacillota</taxon>
        <taxon>Bacilli</taxon>
        <taxon>Bacillales</taxon>
        <taxon>Abyssicoccaceae</taxon>
    </lineage>
</organism>
<protein>
    <submittedName>
        <fullName evidence="2">Glycosyltransferase involved in cell wall biosynthesis</fullName>
    </submittedName>
</protein>
<evidence type="ECO:0000259" key="1">
    <source>
        <dbReference type="Pfam" id="PF00534"/>
    </source>
</evidence>
<dbReference type="OrthoDB" id="9811902at2"/>
<dbReference type="CDD" id="cd03794">
    <property type="entry name" value="GT4_WbuB-like"/>
    <property type="match status" value="1"/>
</dbReference>
<dbReference type="InterPro" id="IPR001296">
    <property type="entry name" value="Glyco_trans_1"/>
</dbReference>
<comment type="caution">
    <text evidence="2">The sequence shown here is derived from an EMBL/GenBank/DDBJ whole genome shotgun (WGS) entry which is preliminary data.</text>
</comment>
<keyword evidence="3" id="KW-1185">Reference proteome</keyword>
<name>A0A1Q1G0K7_9BACL</name>
<dbReference type="Gene3D" id="3.40.50.2000">
    <property type="entry name" value="Glycogen Phosphorylase B"/>
    <property type="match status" value="2"/>
</dbReference>
<dbReference type="GO" id="GO:0016758">
    <property type="term" value="F:hexosyltransferase activity"/>
    <property type="evidence" value="ECO:0007669"/>
    <property type="project" value="TreeGrafter"/>
</dbReference>
<evidence type="ECO:0000313" key="3">
    <source>
        <dbReference type="Proteomes" id="UP000277108"/>
    </source>
</evidence>
<dbReference type="PANTHER" id="PTHR45947">
    <property type="entry name" value="SULFOQUINOVOSYL TRANSFERASE SQD2"/>
    <property type="match status" value="1"/>
</dbReference>
<dbReference type="PANTHER" id="PTHR45947:SF3">
    <property type="entry name" value="SULFOQUINOVOSYL TRANSFERASE SQD2"/>
    <property type="match status" value="1"/>
</dbReference>
<feature type="domain" description="Glycosyl transferase family 1" evidence="1">
    <location>
        <begin position="216"/>
        <end position="375"/>
    </location>
</feature>
<proteinExistence type="predicted"/>
<dbReference type="InterPro" id="IPR050194">
    <property type="entry name" value="Glycosyltransferase_grp1"/>
</dbReference>
<dbReference type="RefSeq" id="WP_077139962.1">
    <property type="nucleotide sequence ID" value="NZ_CBCSGK010000010.1"/>
</dbReference>
<keyword evidence="2" id="KW-0808">Transferase</keyword>
<accession>A0A1Q1G0K7</accession>
<dbReference type="SUPFAM" id="SSF53756">
    <property type="entry name" value="UDP-Glycosyltransferase/glycogen phosphorylase"/>
    <property type="match status" value="1"/>
</dbReference>
<dbReference type="EMBL" id="RKRK01000002">
    <property type="protein sequence ID" value="RPF58312.1"/>
    <property type="molecule type" value="Genomic_DNA"/>
</dbReference>
<dbReference type="Pfam" id="PF00534">
    <property type="entry name" value="Glycos_transf_1"/>
    <property type="match status" value="1"/>
</dbReference>
<dbReference type="Proteomes" id="UP000277108">
    <property type="component" value="Unassembled WGS sequence"/>
</dbReference>